<dbReference type="Gene3D" id="2.40.170.20">
    <property type="entry name" value="TonB-dependent receptor, beta-barrel domain"/>
    <property type="match status" value="1"/>
</dbReference>
<sequence length="1027" mass="112894">MEPIKRLFRKPMLLVCMLYSMVFQPALAQPSISGRVTDESGMPLAGATVEIKGGEQKTSTGEDGRFTIPASPGQVLVVSYIGYTPQEITVGNQTTINATLQPSANDLDEVVIVGYTSQRRTDISGAIGSVDMAAASKRRVPDIGQMLQGQVAGVQVSQSTGAPGDPIDIRIRGVGTIGSNDPLYIIDGVPSTNFTFINPQDIESMNVLKDASAAAMYGARAAAGVVVITTKQGKAGKTTLDINYFNGIQRVAELPTMLNTQQYLGKLEEAWNNAGYSGTNPYTADRARTDLANTNWLDELFETGHSQNIQVTASGGTDKTRYLLSGGYYRQNGIVVFDNDKYQRFNFRTNVNSDLSERLRIGTNVQLSYEQRSPLSSRGDAPGIIRHALLRPPVLSVYKDPSDPNYRADDPFTDLPFYEGVGADQRNKYELTSNPVALAYFTDNTRTQFKTFGNVFAEFDVLRDKSLTFKTNFGVDINFNHNKAFFRNFGDDDGGGNEVDKGLGRQNRPNTLNEDRGDDFTFTWNNTLAYNKTFGGRHVFSALAGTEFIRFTGSSINASRSRFEYEDNAFRYIDLGGTELDLWNGGIGSEWALFSLFGTATYVFDGRYLLTANLRADASSRFGQNNQWGYFPSVSAGWVISREAFMQDVNWLANLKLRLSTGSLGNQASLGNYDYMTLYRRDGENFVVARYGNPDLRWESTTQHNVGLDVGLLNNRLTFTADYFIKQTKDILLPISLPSLGGDVDPTVVNAGEVRNAGLEFGVGYRGATSGGFSYAVNANLATLTNEVRKLHTNLPYISGTVSRTQVGQPLNAYYGFVMEGIYQNTAEIGQHLHGTANPAAVPGDIRFQDLNGDGIINDMDRTFIGSPIPDLTYGVNLSAAWKGFDLSVLVQGVAGVDRYNDAKKILDYDTRPFNYTTAVLGSWNGEGSTNSIPRVSFTDNGSSRISSIFVEDASYMRLKNVELGYSFGNLLQQTRWGVQNIRLYASGQNLFTHTNYTGLDPESTDLMDMGTYPVSRAFLFGINVTF</sequence>
<dbReference type="InterPro" id="IPR012910">
    <property type="entry name" value="Plug_dom"/>
</dbReference>
<feature type="signal peptide" evidence="10">
    <location>
        <begin position="1"/>
        <end position="28"/>
    </location>
</feature>
<keyword evidence="4 8" id="KW-0812">Transmembrane</keyword>
<dbReference type="PROSITE" id="PS52016">
    <property type="entry name" value="TONB_DEPENDENT_REC_3"/>
    <property type="match status" value="1"/>
</dbReference>
<evidence type="ECO:0000256" key="9">
    <source>
        <dbReference type="RuleBase" id="RU003357"/>
    </source>
</evidence>
<organism evidence="13 14">
    <name type="scientific">Parapedobacter luteus</name>
    <dbReference type="NCBI Taxonomy" id="623280"/>
    <lineage>
        <taxon>Bacteria</taxon>
        <taxon>Pseudomonadati</taxon>
        <taxon>Bacteroidota</taxon>
        <taxon>Sphingobacteriia</taxon>
        <taxon>Sphingobacteriales</taxon>
        <taxon>Sphingobacteriaceae</taxon>
        <taxon>Parapedobacter</taxon>
    </lineage>
</organism>
<feature type="chain" id="PRO_5012188445" evidence="10">
    <location>
        <begin position="29"/>
        <end position="1027"/>
    </location>
</feature>
<dbReference type="InterPro" id="IPR023997">
    <property type="entry name" value="TonB-dep_OMP_SusC/RagA_CS"/>
</dbReference>
<proteinExistence type="inferred from homology"/>
<gene>
    <name evidence="13" type="ORF">SAMN05660226_03752</name>
</gene>
<evidence type="ECO:0000256" key="10">
    <source>
        <dbReference type="SAM" id="SignalP"/>
    </source>
</evidence>
<dbReference type="AlphaFoldDB" id="A0A1T5F3V5"/>
<dbReference type="InterPro" id="IPR037066">
    <property type="entry name" value="Plug_dom_sf"/>
</dbReference>
<keyword evidence="2 8" id="KW-0813">Transport</keyword>
<dbReference type="InterPro" id="IPR023996">
    <property type="entry name" value="TonB-dep_OMP_SusC/RagA"/>
</dbReference>
<evidence type="ECO:0000256" key="3">
    <source>
        <dbReference type="ARBA" id="ARBA00022452"/>
    </source>
</evidence>
<dbReference type="Pfam" id="PF07715">
    <property type="entry name" value="Plug"/>
    <property type="match status" value="1"/>
</dbReference>
<keyword evidence="6 8" id="KW-0472">Membrane</keyword>
<dbReference type="RefSeq" id="WP_245827014.1">
    <property type="nucleotide sequence ID" value="NZ_FUYS01000013.1"/>
</dbReference>
<keyword evidence="14" id="KW-1185">Reference proteome</keyword>
<dbReference type="NCBIfam" id="TIGR04056">
    <property type="entry name" value="OMP_RagA_SusC"/>
    <property type="match status" value="1"/>
</dbReference>
<evidence type="ECO:0000256" key="5">
    <source>
        <dbReference type="ARBA" id="ARBA00023077"/>
    </source>
</evidence>
<dbReference type="InterPro" id="IPR008969">
    <property type="entry name" value="CarboxyPept-like_regulatory"/>
</dbReference>
<evidence type="ECO:0000259" key="11">
    <source>
        <dbReference type="Pfam" id="PF00593"/>
    </source>
</evidence>
<dbReference type="InterPro" id="IPR039426">
    <property type="entry name" value="TonB-dep_rcpt-like"/>
</dbReference>
<comment type="subcellular location">
    <subcellularLocation>
        <location evidence="1 8">Cell outer membrane</location>
        <topology evidence="1 8">Multi-pass membrane protein</topology>
    </subcellularLocation>
</comment>
<dbReference type="EMBL" id="FUYS01000013">
    <property type="protein sequence ID" value="SKB90708.1"/>
    <property type="molecule type" value="Genomic_DNA"/>
</dbReference>
<keyword evidence="10" id="KW-0732">Signal</keyword>
<evidence type="ECO:0000259" key="12">
    <source>
        <dbReference type="Pfam" id="PF07715"/>
    </source>
</evidence>
<dbReference type="InterPro" id="IPR036942">
    <property type="entry name" value="Beta-barrel_TonB_sf"/>
</dbReference>
<evidence type="ECO:0000256" key="1">
    <source>
        <dbReference type="ARBA" id="ARBA00004571"/>
    </source>
</evidence>
<accession>A0A1T5F3V5</accession>
<dbReference type="Pfam" id="PF13715">
    <property type="entry name" value="CarbopepD_reg_2"/>
    <property type="match status" value="1"/>
</dbReference>
<protein>
    <submittedName>
        <fullName evidence="13">TonB-linked outer membrane protein, SusC/RagA family</fullName>
    </submittedName>
</protein>
<dbReference type="Pfam" id="PF00593">
    <property type="entry name" value="TonB_dep_Rec_b-barrel"/>
    <property type="match status" value="1"/>
</dbReference>
<dbReference type="Gene3D" id="2.170.130.10">
    <property type="entry name" value="TonB-dependent receptor, plug domain"/>
    <property type="match status" value="1"/>
</dbReference>
<evidence type="ECO:0000313" key="14">
    <source>
        <dbReference type="Proteomes" id="UP000190541"/>
    </source>
</evidence>
<dbReference type="InterPro" id="IPR000531">
    <property type="entry name" value="Beta-barrel_TonB"/>
</dbReference>
<dbReference type="Proteomes" id="UP000190541">
    <property type="component" value="Unassembled WGS sequence"/>
</dbReference>
<evidence type="ECO:0000256" key="7">
    <source>
        <dbReference type="ARBA" id="ARBA00023237"/>
    </source>
</evidence>
<evidence type="ECO:0000313" key="13">
    <source>
        <dbReference type="EMBL" id="SKB90708.1"/>
    </source>
</evidence>
<reference evidence="13 14" key="1">
    <citation type="submission" date="2017-02" db="EMBL/GenBank/DDBJ databases">
        <authorList>
            <person name="Peterson S.W."/>
        </authorList>
    </citation>
    <scope>NUCLEOTIDE SEQUENCE [LARGE SCALE GENOMIC DNA]</scope>
    <source>
        <strain evidence="13 14">DSM 22899</strain>
    </source>
</reference>
<name>A0A1T5F3V5_9SPHI</name>
<dbReference type="STRING" id="623280.SAMN05660226_03752"/>
<keyword evidence="7 8" id="KW-0998">Cell outer membrane</keyword>
<dbReference type="GO" id="GO:0009279">
    <property type="term" value="C:cell outer membrane"/>
    <property type="evidence" value="ECO:0007669"/>
    <property type="project" value="UniProtKB-SubCell"/>
</dbReference>
<comment type="similarity">
    <text evidence="8 9">Belongs to the TonB-dependent receptor family.</text>
</comment>
<dbReference type="Gene3D" id="2.60.40.1120">
    <property type="entry name" value="Carboxypeptidase-like, regulatory domain"/>
    <property type="match status" value="1"/>
</dbReference>
<evidence type="ECO:0000256" key="4">
    <source>
        <dbReference type="ARBA" id="ARBA00022692"/>
    </source>
</evidence>
<evidence type="ECO:0000256" key="8">
    <source>
        <dbReference type="PROSITE-ProRule" id="PRU01360"/>
    </source>
</evidence>
<dbReference type="NCBIfam" id="TIGR04057">
    <property type="entry name" value="SusC_RagA_signa"/>
    <property type="match status" value="1"/>
</dbReference>
<evidence type="ECO:0000256" key="6">
    <source>
        <dbReference type="ARBA" id="ARBA00023136"/>
    </source>
</evidence>
<keyword evidence="3 8" id="KW-1134">Transmembrane beta strand</keyword>
<feature type="domain" description="TonB-dependent receptor-like beta-barrel" evidence="11">
    <location>
        <begin position="415"/>
        <end position="991"/>
    </location>
</feature>
<feature type="domain" description="TonB-dependent receptor plug" evidence="12">
    <location>
        <begin position="121"/>
        <end position="225"/>
    </location>
</feature>
<dbReference type="SUPFAM" id="SSF56935">
    <property type="entry name" value="Porins"/>
    <property type="match status" value="1"/>
</dbReference>
<dbReference type="SUPFAM" id="SSF49464">
    <property type="entry name" value="Carboxypeptidase regulatory domain-like"/>
    <property type="match status" value="1"/>
</dbReference>
<keyword evidence="5 9" id="KW-0798">TonB box</keyword>
<evidence type="ECO:0000256" key="2">
    <source>
        <dbReference type="ARBA" id="ARBA00022448"/>
    </source>
</evidence>